<feature type="domain" description="Fibrinogen C-terminal" evidence="3">
    <location>
        <begin position="137"/>
        <end position="231"/>
    </location>
</feature>
<feature type="chain" id="PRO_5047477397" description="Fibrinogen C-terminal domain-containing protein" evidence="2">
    <location>
        <begin position="19"/>
        <end position="232"/>
    </location>
</feature>
<gene>
    <name evidence="4" type="ORF">PEVE_00019682</name>
</gene>
<reference evidence="4 5" key="1">
    <citation type="submission" date="2022-05" db="EMBL/GenBank/DDBJ databases">
        <authorList>
            <consortium name="Genoscope - CEA"/>
            <person name="William W."/>
        </authorList>
    </citation>
    <scope>NUCLEOTIDE SEQUENCE [LARGE SCALE GENOMIC DNA]</scope>
</reference>
<dbReference type="PANTHER" id="PTHR19143">
    <property type="entry name" value="FIBRINOGEN/TENASCIN/ANGIOPOEITIN"/>
    <property type="match status" value="1"/>
</dbReference>
<proteinExistence type="predicted"/>
<dbReference type="InterPro" id="IPR020837">
    <property type="entry name" value="Fibrinogen_CS"/>
</dbReference>
<evidence type="ECO:0000256" key="1">
    <source>
        <dbReference type="ARBA" id="ARBA00023157"/>
    </source>
</evidence>
<organism evidence="4 5">
    <name type="scientific">Porites evermanni</name>
    <dbReference type="NCBI Taxonomy" id="104178"/>
    <lineage>
        <taxon>Eukaryota</taxon>
        <taxon>Metazoa</taxon>
        <taxon>Cnidaria</taxon>
        <taxon>Anthozoa</taxon>
        <taxon>Hexacorallia</taxon>
        <taxon>Scleractinia</taxon>
        <taxon>Fungiina</taxon>
        <taxon>Poritidae</taxon>
        <taxon>Porites</taxon>
    </lineage>
</organism>
<dbReference type="CDD" id="cd00087">
    <property type="entry name" value="FReD"/>
    <property type="match status" value="1"/>
</dbReference>
<comment type="caution">
    <text evidence="4">The sequence shown here is derived from an EMBL/GenBank/DDBJ whole genome shotgun (WGS) entry which is preliminary data.</text>
</comment>
<dbReference type="NCBIfam" id="NF040941">
    <property type="entry name" value="GGGWT_bact"/>
    <property type="match status" value="1"/>
</dbReference>
<feature type="signal peptide" evidence="2">
    <location>
        <begin position="1"/>
        <end position="18"/>
    </location>
</feature>
<dbReference type="InterPro" id="IPR050373">
    <property type="entry name" value="Fibrinogen_C-term_domain"/>
</dbReference>
<dbReference type="Proteomes" id="UP001159427">
    <property type="component" value="Unassembled WGS sequence"/>
</dbReference>
<evidence type="ECO:0000256" key="2">
    <source>
        <dbReference type="SAM" id="SignalP"/>
    </source>
</evidence>
<dbReference type="InterPro" id="IPR014716">
    <property type="entry name" value="Fibrinogen_a/b/g_C_1"/>
</dbReference>
<evidence type="ECO:0000259" key="3">
    <source>
        <dbReference type="PROSITE" id="PS51406"/>
    </source>
</evidence>
<keyword evidence="2" id="KW-0732">Signal</keyword>
<dbReference type="InterPro" id="IPR036056">
    <property type="entry name" value="Fibrinogen-like_C"/>
</dbReference>
<protein>
    <recommendedName>
        <fullName evidence="3">Fibrinogen C-terminal domain-containing protein</fullName>
    </recommendedName>
</protein>
<feature type="domain" description="Fibrinogen C-terminal" evidence="3">
    <location>
        <begin position="73"/>
        <end position="136"/>
    </location>
</feature>
<dbReference type="SUPFAM" id="SSF56496">
    <property type="entry name" value="Fibrinogen C-terminal domain-like"/>
    <property type="match status" value="1"/>
</dbReference>
<dbReference type="Pfam" id="PF00147">
    <property type="entry name" value="Fibrinogen_C"/>
    <property type="match status" value="2"/>
</dbReference>
<accession>A0ABN8SDR4</accession>
<dbReference type="InterPro" id="IPR002181">
    <property type="entry name" value="Fibrinogen_a/b/g_C_dom"/>
</dbReference>
<sequence length="232" mass="26561">MNVFLKALLCAFLVKAIANSTVPTKSGTDARKPQCNVNNYFYAGPNTKKIEQQLAEIREEIKALKENRTGGGGSNGKVYKNCAEIYQFGIKINGVYKINPDRLGEFEVYCDQKTAGGGWTVFQKRQDGSVDFYRSWDDYKRGFGNLNGTAGDSLASHRRYPFTTKDRDNDSNSGNCAVKYKGAWWYDNCYDSNLNGLYLHGKVNDQGMSWYHWKKNYYSMKRSEMKIRPRDF</sequence>
<dbReference type="PROSITE" id="PS51406">
    <property type="entry name" value="FIBRINOGEN_C_2"/>
    <property type="match status" value="2"/>
</dbReference>
<keyword evidence="1" id="KW-1015">Disulfide bond</keyword>
<name>A0ABN8SDR4_9CNID</name>
<dbReference type="EMBL" id="CALNXI010002653">
    <property type="protein sequence ID" value="CAH3189713.1"/>
    <property type="molecule type" value="Genomic_DNA"/>
</dbReference>
<dbReference type="Gene3D" id="3.90.215.10">
    <property type="entry name" value="Gamma Fibrinogen, chain A, domain 1"/>
    <property type="match status" value="2"/>
</dbReference>
<evidence type="ECO:0000313" key="4">
    <source>
        <dbReference type="EMBL" id="CAH3189713.1"/>
    </source>
</evidence>
<dbReference type="PROSITE" id="PS00514">
    <property type="entry name" value="FIBRINOGEN_C_1"/>
    <property type="match status" value="1"/>
</dbReference>
<dbReference type="SMART" id="SM00186">
    <property type="entry name" value="FBG"/>
    <property type="match status" value="1"/>
</dbReference>
<keyword evidence="5" id="KW-1185">Reference proteome</keyword>
<evidence type="ECO:0000313" key="5">
    <source>
        <dbReference type="Proteomes" id="UP001159427"/>
    </source>
</evidence>